<sequence length="51" mass="5447">QPSRPPQMGLLAAIITPSAEVPNGLSLSDLVAGSRRKRGKDPELRVGRRVV</sequence>
<feature type="non-terminal residue" evidence="1">
    <location>
        <position position="51"/>
    </location>
</feature>
<gene>
    <name evidence="1" type="ORF">V5O48_019452</name>
</gene>
<dbReference type="EMBL" id="JBAHYK010004975">
    <property type="protein sequence ID" value="KAL0562632.1"/>
    <property type="molecule type" value="Genomic_DNA"/>
</dbReference>
<reference evidence="1 2" key="1">
    <citation type="submission" date="2024-02" db="EMBL/GenBank/DDBJ databases">
        <title>A draft genome for the cacao thread blight pathogen Marasmius crinis-equi.</title>
        <authorList>
            <person name="Cohen S.P."/>
            <person name="Baruah I.K."/>
            <person name="Amoako-Attah I."/>
            <person name="Bukari Y."/>
            <person name="Meinhardt L.W."/>
            <person name="Bailey B.A."/>
        </authorList>
    </citation>
    <scope>NUCLEOTIDE SEQUENCE [LARGE SCALE GENOMIC DNA]</scope>
    <source>
        <strain evidence="1 2">GH-76</strain>
    </source>
</reference>
<evidence type="ECO:0000313" key="2">
    <source>
        <dbReference type="Proteomes" id="UP001465976"/>
    </source>
</evidence>
<protein>
    <submittedName>
        <fullName evidence="1">Uncharacterized protein</fullName>
    </submittedName>
</protein>
<comment type="caution">
    <text evidence="1">The sequence shown here is derived from an EMBL/GenBank/DDBJ whole genome shotgun (WGS) entry which is preliminary data.</text>
</comment>
<dbReference type="Proteomes" id="UP001465976">
    <property type="component" value="Unassembled WGS sequence"/>
</dbReference>
<feature type="non-terminal residue" evidence="1">
    <location>
        <position position="1"/>
    </location>
</feature>
<evidence type="ECO:0000313" key="1">
    <source>
        <dbReference type="EMBL" id="KAL0562632.1"/>
    </source>
</evidence>
<proteinExistence type="predicted"/>
<organism evidence="1 2">
    <name type="scientific">Marasmius crinis-equi</name>
    <dbReference type="NCBI Taxonomy" id="585013"/>
    <lineage>
        <taxon>Eukaryota</taxon>
        <taxon>Fungi</taxon>
        <taxon>Dikarya</taxon>
        <taxon>Basidiomycota</taxon>
        <taxon>Agaricomycotina</taxon>
        <taxon>Agaricomycetes</taxon>
        <taxon>Agaricomycetidae</taxon>
        <taxon>Agaricales</taxon>
        <taxon>Marasmiineae</taxon>
        <taxon>Marasmiaceae</taxon>
        <taxon>Marasmius</taxon>
    </lineage>
</organism>
<keyword evidence="2" id="KW-1185">Reference proteome</keyword>
<name>A0ABR3EID6_9AGAR</name>
<accession>A0ABR3EID6</accession>